<evidence type="ECO:0000313" key="1">
    <source>
        <dbReference type="EMBL" id="MFC5525345.1"/>
    </source>
</evidence>
<gene>
    <name evidence="1" type="ORF">ACFPPA_06275</name>
</gene>
<reference evidence="2" key="1">
    <citation type="journal article" date="2019" name="Int. J. Syst. Evol. Microbiol.">
        <title>The Global Catalogue of Microorganisms (GCM) 10K type strain sequencing project: providing services to taxonomists for standard genome sequencing and annotation.</title>
        <authorList>
            <consortium name="The Broad Institute Genomics Platform"/>
            <consortium name="The Broad Institute Genome Sequencing Center for Infectious Disease"/>
            <person name="Wu L."/>
            <person name="Ma J."/>
        </authorList>
    </citation>
    <scope>NUCLEOTIDE SEQUENCE [LARGE SCALE GENOMIC DNA]</scope>
    <source>
        <strain evidence="2">CGMCC 1.16619</strain>
    </source>
</reference>
<sequence length="127" mass="14099">MAHNKNRSDVNVGNVDWTQPQLNELLQKIDGFSLDHRSETPPRKVKIRIASGWDTGPTDQSAMLVAQIDDVMVLATRLPLPHGAEVQVSGLPDDGPAPCWAVVTEEREGVRTGDKPPLVYLNWLRPR</sequence>
<dbReference type="RefSeq" id="WP_377318340.1">
    <property type="nucleotide sequence ID" value="NZ_JBHSNF010000001.1"/>
</dbReference>
<evidence type="ECO:0000313" key="2">
    <source>
        <dbReference type="Proteomes" id="UP001596114"/>
    </source>
</evidence>
<accession>A0ABW0QKK4</accession>
<keyword evidence="2" id="KW-1185">Reference proteome</keyword>
<proteinExistence type="predicted"/>
<organism evidence="1 2">
    <name type="scientific">Rhodanobacter ginsengisoli</name>
    <dbReference type="NCBI Taxonomy" id="418646"/>
    <lineage>
        <taxon>Bacteria</taxon>
        <taxon>Pseudomonadati</taxon>
        <taxon>Pseudomonadota</taxon>
        <taxon>Gammaproteobacteria</taxon>
        <taxon>Lysobacterales</taxon>
        <taxon>Rhodanobacteraceae</taxon>
        <taxon>Rhodanobacter</taxon>
    </lineage>
</organism>
<protein>
    <submittedName>
        <fullName evidence="1">Uncharacterized protein</fullName>
    </submittedName>
</protein>
<name>A0ABW0QKK4_9GAMM</name>
<dbReference type="Proteomes" id="UP001596114">
    <property type="component" value="Unassembled WGS sequence"/>
</dbReference>
<dbReference type="EMBL" id="JBHSNF010000001">
    <property type="protein sequence ID" value="MFC5525345.1"/>
    <property type="molecule type" value="Genomic_DNA"/>
</dbReference>
<comment type="caution">
    <text evidence="1">The sequence shown here is derived from an EMBL/GenBank/DDBJ whole genome shotgun (WGS) entry which is preliminary data.</text>
</comment>